<protein>
    <submittedName>
        <fullName evidence="1">Uncharacterized protein</fullName>
    </submittedName>
</protein>
<dbReference type="Ensembl" id="ENSORLT00015030703.1">
    <property type="protein sequence ID" value="ENSORLP00015035738.1"/>
    <property type="gene ID" value="ENSORLG00015022505.1"/>
</dbReference>
<dbReference type="AlphaFoldDB" id="A0A3P9JTV0"/>
<reference key="1">
    <citation type="journal article" date="2007" name="Nature">
        <title>The medaka draft genome and insights into vertebrate genome evolution.</title>
        <authorList>
            <person name="Kasahara M."/>
            <person name="Naruse K."/>
            <person name="Sasaki S."/>
            <person name="Nakatani Y."/>
            <person name="Qu W."/>
            <person name="Ahsan B."/>
            <person name="Yamada T."/>
            <person name="Nagayasu Y."/>
            <person name="Doi K."/>
            <person name="Kasai Y."/>
            <person name="Jindo T."/>
            <person name="Kobayashi D."/>
            <person name="Shimada A."/>
            <person name="Toyoda A."/>
            <person name="Kuroki Y."/>
            <person name="Fujiyama A."/>
            <person name="Sasaki T."/>
            <person name="Shimizu A."/>
            <person name="Asakawa S."/>
            <person name="Shimizu N."/>
            <person name="Hashimoto S."/>
            <person name="Yang J."/>
            <person name="Lee Y."/>
            <person name="Matsushima K."/>
            <person name="Sugano S."/>
            <person name="Sakaizumi M."/>
            <person name="Narita T."/>
            <person name="Ohishi K."/>
            <person name="Haga S."/>
            <person name="Ohta F."/>
            <person name="Nomoto H."/>
            <person name="Nogata K."/>
            <person name="Morishita T."/>
            <person name="Endo T."/>
            <person name="Shin-I T."/>
            <person name="Takeda H."/>
            <person name="Morishita S."/>
            <person name="Kohara Y."/>
        </authorList>
    </citation>
    <scope>NUCLEOTIDE SEQUENCE [LARGE SCALE GENOMIC DNA]</scope>
    <source>
        <strain>Hd-rR</strain>
    </source>
</reference>
<accession>A0A3P9JTV0</accession>
<reference evidence="1" key="4">
    <citation type="submission" date="2025-09" db="UniProtKB">
        <authorList>
            <consortium name="Ensembl"/>
        </authorList>
    </citation>
    <scope>IDENTIFICATION</scope>
    <source>
        <strain evidence="1">HSOK</strain>
    </source>
</reference>
<reference evidence="1 2" key="2">
    <citation type="submission" date="2017-04" db="EMBL/GenBank/DDBJ databases">
        <title>CpG methylation of centromeres and impact of large insertions on vertebrate speciation.</title>
        <authorList>
            <person name="Ichikawa K."/>
            <person name="Yoshimura J."/>
            <person name="Morishita S."/>
        </authorList>
    </citation>
    <scope>NUCLEOTIDE SEQUENCE</scope>
    <source>
        <strain evidence="1 2">HSOK</strain>
    </source>
</reference>
<sequence>ETGMDGVVLQKKSMFGARKKFSEFPEILDDFSDDSMYYSQPSMFAHRSDKDVSMEEM</sequence>
<reference evidence="1" key="3">
    <citation type="submission" date="2025-08" db="UniProtKB">
        <authorList>
            <consortium name="Ensembl"/>
        </authorList>
    </citation>
    <scope>IDENTIFICATION</scope>
    <source>
        <strain evidence="1">HSOK</strain>
    </source>
</reference>
<evidence type="ECO:0000313" key="1">
    <source>
        <dbReference type="Ensembl" id="ENSORLP00015035738.1"/>
    </source>
</evidence>
<dbReference type="Proteomes" id="UP000265200">
    <property type="component" value="Chromosome 6"/>
</dbReference>
<evidence type="ECO:0000313" key="2">
    <source>
        <dbReference type="Proteomes" id="UP000265200"/>
    </source>
</evidence>
<name>A0A3P9JTV0_ORYLA</name>
<proteinExistence type="predicted"/>
<organism evidence="1 2">
    <name type="scientific">Oryzias latipes</name>
    <name type="common">Japanese rice fish</name>
    <name type="synonym">Japanese killifish</name>
    <dbReference type="NCBI Taxonomy" id="8090"/>
    <lineage>
        <taxon>Eukaryota</taxon>
        <taxon>Metazoa</taxon>
        <taxon>Chordata</taxon>
        <taxon>Craniata</taxon>
        <taxon>Vertebrata</taxon>
        <taxon>Euteleostomi</taxon>
        <taxon>Actinopterygii</taxon>
        <taxon>Neopterygii</taxon>
        <taxon>Teleostei</taxon>
        <taxon>Neoteleostei</taxon>
        <taxon>Acanthomorphata</taxon>
        <taxon>Ovalentaria</taxon>
        <taxon>Atherinomorphae</taxon>
        <taxon>Beloniformes</taxon>
        <taxon>Adrianichthyidae</taxon>
        <taxon>Oryziinae</taxon>
        <taxon>Oryzias</taxon>
    </lineage>
</organism>